<dbReference type="Proteomes" id="UP001207582">
    <property type="component" value="Unassembled WGS sequence"/>
</dbReference>
<dbReference type="InterPro" id="IPR042080">
    <property type="entry name" value="RNA_2'-PTrans_N"/>
</dbReference>
<dbReference type="Pfam" id="PF01885">
    <property type="entry name" value="PTS_2-RNA"/>
    <property type="match status" value="1"/>
</dbReference>
<accession>A0ABT3J1J2</accession>
<dbReference type="GO" id="GO:0016740">
    <property type="term" value="F:transferase activity"/>
    <property type="evidence" value="ECO:0007669"/>
    <property type="project" value="UniProtKB-KW"/>
</dbReference>
<gene>
    <name evidence="2" type="ORF">OM960_08085</name>
</gene>
<dbReference type="EMBL" id="JAPDOG010000005">
    <property type="protein sequence ID" value="MCW3781549.1"/>
    <property type="molecule type" value="Genomic_DNA"/>
</dbReference>
<dbReference type="InterPro" id="IPR002745">
    <property type="entry name" value="Ptrans_KptA/Tpt1"/>
</dbReference>
<dbReference type="PANTHER" id="PTHR12684:SF2">
    <property type="entry name" value="TRNA 2'-PHOSPHOTRANSFERASE 1"/>
    <property type="match status" value="1"/>
</dbReference>
<evidence type="ECO:0000313" key="3">
    <source>
        <dbReference type="Proteomes" id="UP001207582"/>
    </source>
</evidence>
<feature type="region of interest" description="Disordered" evidence="1">
    <location>
        <begin position="119"/>
        <end position="142"/>
    </location>
</feature>
<dbReference type="EC" id="2.7.1.-" evidence="2"/>
<comment type="caution">
    <text evidence="2">The sequence shown here is derived from an EMBL/GenBank/DDBJ whole genome shotgun (WGS) entry which is preliminary data.</text>
</comment>
<reference evidence="2 3" key="1">
    <citation type="submission" date="2022-10" db="EMBL/GenBank/DDBJ databases">
        <title>Defluviimonas sp. CAU 1641 isolated from mud.</title>
        <authorList>
            <person name="Kim W."/>
        </authorList>
    </citation>
    <scope>NUCLEOTIDE SEQUENCE [LARGE SCALE GENOMIC DNA]</scope>
    <source>
        <strain evidence="2 3">CAU 1641</strain>
    </source>
</reference>
<organism evidence="2 3">
    <name type="scientific">Defluviimonas salinarum</name>
    <dbReference type="NCBI Taxonomy" id="2992147"/>
    <lineage>
        <taxon>Bacteria</taxon>
        <taxon>Pseudomonadati</taxon>
        <taxon>Pseudomonadota</taxon>
        <taxon>Alphaproteobacteria</taxon>
        <taxon>Rhodobacterales</taxon>
        <taxon>Paracoccaceae</taxon>
        <taxon>Albidovulum</taxon>
    </lineage>
</organism>
<evidence type="ECO:0000256" key="1">
    <source>
        <dbReference type="SAM" id="MobiDB-lite"/>
    </source>
</evidence>
<proteinExistence type="predicted"/>
<dbReference type="PANTHER" id="PTHR12684">
    <property type="entry name" value="PUTATIVE PHOSPHOTRANSFERASE"/>
    <property type="match status" value="1"/>
</dbReference>
<dbReference type="Gene3D" id="1.10.10.970">
    <property type="entry name" value="RNA 2'-phosphotransferase, Tpt1/KptA family, N-terminal domain"/>
    <property type="match status" value="1"/>
</dbReference>
<name>A0ABT3J1J2_9RHOB</name>
<protein>
    <submittedName>
        <fullName evidence="2">RNA 2'-phosphotransferase</fullName>
        <ecNumber evidence="2">2.7.1.-</ecNumber>
    </submittedName>
</protein>
<keyword evidence="3" id="KW-1185">Reference proteome</keyword>
<sequence>MSRDSRFLSPILRHAPERIGLQLDKNGWVSIDSLLRDMKQSGQPLTRGPLDEIITTSDKQRFTMSDDGLRSRAAQGHSIKVDLDLPPAEPPEVLCRGTARANLDRIIAEACCRGSGVMSTCHSTPRPPAPSGGLMASPRYHV</sequence>
<keyword evidence="2" id="KW-0808">Transferase</keyword>
<evidence type="ECO:0000313" key="2">
    <source>
        <dbReference type="EMBL" id="MCW3781549.1"/>
    </source>
</evidence>
<dbReference type="SUPFAM" id="SSF56399">
    <property type="entry name" value="ADP-ribosylation"/>
    <property type="match status" value="1"/>
</dbReference>